<proteinExistence type="predicted"/>
<gene>
    <name evidence="1" type="ORF">RhiirC2_721805</name>
</gene>
<name>A0A2N1M4E9_9GLOM</name>
<organism evidence="1 2">
    <name type="scientific">Rhizophagus irregularis</name>
    <dbReference type="NCBI Taxonomy" id="588596"/>
    <lineage>
        <taxon>Eukaryota</taxon>
        <taxon>Fungi</taxon>
        <taxon>Fungi incertae sedis</taxon>
        <taxon>Mucoromycota</taxon>
        <taxon>Glomeromycotina</taxon>
        <taxon>Glomeromycetes</taxon>
        <taxon>Glomerales</taxon>
        <taxon>Glomeraceae</taxon>
        <taxon>Rhizophagus</taxon>
    </lineage>
</organism>
<dbReference type="AlphaFoldDB" id="A0A2N1M4E9"/>
<dbReference type="EMBL" id="LLXL01005485">
    <property type="protein sequence ID" value="PKK56532.1"/>
    <property type="molecule type" value="Genomic_DNA"/>
</dbReference>
<evidence type="ECO:0000313" key="2">
    <source>
        <dbReference type="Proteomes" id="UP000233469"/>
    </source>
</evidence>
<dbReference type="Proteomes" id="UP000233469">
    <property type="component" value="Unassembled WGS sequence"/>
</dbReference>
<evidence type="ECO:0000313" key="1">
    <source>
        <dbReference type="EMBL" id="PKK56532.1"/>
    </source>
</evidence>
<accession>A0A2N1M4E9</accession>
<reference evidence="1 2" key="2">
    <citation type="submission" date="2017-10" db="EMBL/GenBank/DDBJ databases">
        <title>Extensive intraspecific genome diversity in a model arbuscular mycorrhizal fungus.</title>
        <authorList>
            <person name="Chen E.C.H."/>
            <person name="Morin E."/>
            <person name="Baudet D."/>
            <person name="Noel J."/>
            <person name="Ndikumana S."/>
            <person name="Charron P."/>
            <person name="St-Onge C."/>
            <person name="Giorgi J."/>
            <person name="Grigoriev I.V."/>
            <person name="Roux C."/>
            <person name="Martin F.M."/>
            <person name="Corradi N."/>
        </authorList>
    </citation>
    <scope>NUCLEOTIDE SEQUENCE [LARGE SCALE GENOMIC DNA]</scope>
    <source>
        <strain evidence="1 2">C2</strain>
    </source>
</reference>
<reference evidence="1 2" key="1">
    <citation type="submission" date="2016-04" db="EMBL/GenBank/DDBJ databases">
        <title>Genome analyses suggest a sexual origin of heterokaryosis in a supposedly ancient asexual fungus.</title>
        <authorList>
            <person name="Ropars J."/>
            <person name="Sedzielewska K."/>
            <person name="Noel J."/>
            <person name="Charron P."/>
            <person name="Farinelli L."/>
            <person name="Marton T."/>
            <person name="Kruger M."/>
            <person name="Pelin A."/>
            <person name="Brachmann A."/>
            <person name="Corradi N."/>
        </authorList>
    </citation>
    <scope>NUCLEOTIDE SEQUENCE [LARGE SCALE GENOMIC DNA]</scope>
    <source>
        <strain evidence="1 2">C2</strain>
    </source>
</reference>
<dbReference type="VEuPathDB" id="FungiDB:RhiirA1_487011"/>
<comment type="caution">
    <text evidence="1">The sequence shown here is derived from an EMBL/GenBank/DDBJ whole genome shotgun (WGS) entry which is preliminary data.</text>
</comment>
<sequence length="115" mass="12873">MRPILLEGDIDEHITLTVGEIDKKVEDALLKGSGYTLERIEEISIEVYTYRRATGGSYISIPKKLANTKCTINLDNQGLIDSETNALSEKCLQGALGCYFAHQDKPNTDHLERIF</sequence>
<protein>
    <submittedName>
        <fullName evidence="1">Uncharacterized protein</fullName>
    </submittedName>
</protein>